<keyword evidence="6 7" id="KW-0472">Membrane</keyword>
<evidence type="ECO:0000256" key="8">
    <source>
        <dbReference type="SAM" id="SignalP"/>
    </source>
</evidence>
<evidence type="ECO:0000313" key="9">
    <source>
        <dbReference type="EMBL" id="CAD7636109.1"/>
    </source>
</evidence>
<evidence type="ECO:0000256" key="7">
    <source>
        <dbReference type="RuleBase" id="RU910716"/>
    </source>
</evidence>
<keyword evidence="3" id="KW-1003">Cell membrane</keyword>
<dbReference type="PANTHER" id="PTHR16024">
    <property type="entry name" value="XK-RELATED PROTEIN"/>
    <property type="match status" value="1"/>
</dbReference>
<feature type="non-terminal residue" evidence="9">
    <location>
        <position position="166"/>
    </location>
</feature>
<gene>
    <name evidence="9" type="ORF">OSB1V03_LOCUS16498</name>
</gene>
<evidence type="ECO:0000256" key="3">
    <source>
        <dbReference type="ARBA" id="ARBA00022475"/>
    </source>
</evidence>
<evidence type="ECO:0000313" key="10">
    <source>
        <dbReference type="Proteomes" id="UP000759131"/>
    </source>
</evidence>
<evidence type="ECO:0000256" key="5">
    <source>
        <dbReference type="ARBA" id="ARBA00022989"/>
    </source>
</evidence>
<dbReference type="GO" id="GO:0005886">
    <property type="term" value="C:plasma membrane"/>
    <property type="evidence" value="ECO:0007669"/>
    <property type="project" value="UniProtKB-SubCell"/>
</dbReference>
<feature type="signal peptide" evidence="8">
    <location>
        <begin position="1"/>
        <end position="21"/>
    </location>
</feature>
<keyword evidence="5 7" id="KW-1133">Transmembrane helix</keyword>
<sequence>MIAARVLALALLASVFRFCMALQIIIKIISCNIKLTAVEWKQFRSSACLAYVLIFDYHNSRDKLSGKRYIYYIIVFVENFGLTCAWYFTCPDGLWYKSYALHAEIICFFVGISIMCAHYHWMFSKFIQNLINAAEANDSRNNIVANGHSTQVANNEHQGHSGQVHE</sequence>
<dbReference type="Proteomes" id="UP000759131">
    <property type="component" value="Unassembled WGS sequence"/>
</dbReference>
<dbReference type="PANTHER" id="PTHR16024:SF4">
    <property type="entry name" value="XK-RELATED PROTEIN"/>
    <property type="match status" value="1"/>
</dbReference>
<feature type="transmembrane region" description="Helical" evidence="7">
    <location>
        <begin position="69"/>
        <end position="88"/>
    </location>
</feature>
<proteinExistence type="inferred from homology"/>
<keyword evidence="10" id="KW-1185">Reference proteome</keyword>
<keyword evidence="8" id="KW-0732">Signal</keyword>
<accession>A0A7R9Q8C2</accession>
<dbReference type="InterPro" id="IPR018629">
    <property type="entry name" value="XK-rel"/>
</dbReference>
<comment type="similarity">
    <text evidence="2 7">Belongs to the XK family.</text>
</comment>
<dbReference type="AlphaFoldDB" id="A0A7R9Q8C2"/>
<keyword evidence="4 7" id="KW-0812">Transmembrane</keyword>
<dbReference type="EMBL" id="OC873019">
    <property type="protein sequence ID" value="CAD7636109.1"/>
    <property type="molecule type" value="Genomic_DNA"/>
</dbReference>
<evidence type="ECO:0000256" key="4">
    <source>
        <dbReference type="ARBA" id="ARBA00022692"/>
    </source>
</evidence>
<feature type="transmembrane region" description="Helical" evidence="7">
    <location>
        <begin position="100"/>
        <end position="121"/>
    </location>
</feature>
<evidence type="ECO:0000256" key="6">
    <source>
        <dbReference type="ARBA" id="ARBA00023136"/>
    </source>
</evidence>
<organism evidence="9">
    <name type="scientific">Medioppia subpectinata</name>
    <dbReference type="NCBI Taxonomy" id="1979941"/>
    <lineage>
        <taxon>Eukaryota</taxon>
        <taxon>Metazoa</taxon>
        <taxon>Ecdysozoa</taxon>
        <taxon>Arthropoda</taxon>
        <taxon>Chelicerata</taxon>
        <taxon>Arachnida</taxon>
        <taxon>Acari</taxon>
        <taxon>Acariformes</taxon>
        <taxon>Sarcoptiformes</taxon>
        <taxon>Oribatida</taxon>
        <taxon>Brachypylina</taxon>
        <taxon>Oppioidea</taxon>
        <taxon>Oppiidae</taxon>
        <taxon>Medioppia</taxon>
    </lineage>
</organism>
<evidence type="ECO:0000256" key="1">
    <source>
        <dbReference type="ARBA" id="ARBA00004651"/>
    </source>
</evidence>
<name>A0A7R9Q8C2_9ACAR</name>
<feature type="chain" id="PRO_5035593008" description="XK-related protein" evidence="8">
    <location>
        <begin position="22"/>
        <end position="166"/>
    </location>
</feature>
<reference evidence="9" key="1">
    <citation type="submission" date="2020-11" db="EMBL/GenBank/DDBJ databases">
        <authorList>
            <person name="Tran Van P."/>
        </authorList>
    </citation>
    <scope>NUCLEOTIDE SEQUENCE</scope>
</reference>
<comment type="caution">
    <text evidence="7">Lacks conserved residue(s) required for the propagation of feature annotation.</text>
</comment>
<evidence type="ECO:0000256" key="2">
    <source>
        <dbReference type="ARBA" id="ARBA00008789"/>
    </source>
</evidence>
<dbReference type="EMBL" id="CAJPIZ010018444">
    <property type="protein sequence ID" value="CAG2116539.1"/>
    <property type="molecule type" value="Genomic_DNA"/>
</dbReference>
<dbReference type="Pfam" id="PF09815">
    <property type="entry name" value="XK-related"/>
    <property type="match status" value="1"/>
</dbReference>
<protein>
    <recommendedName>
        <fullName evidence="7">XK-related protein</fullName>
    </recommendedName>
</protein>
<dbReference type="InterPro" id="IPR050895">
    <property type="entry name" value="XK-related_scramblase"/>
</dbReference>
<comment type="subcellular location">
    <subcellularLocation>
        <location evidence="1">Cell membrane</location>
        <topology evidence="1">Multi-pass membrane protein</topology>
    </subcellularLocation>
    <subcellularLocation>
        <location evidence="7">Membrane</location>
        <topology evidence="7">Multi-pass membrane protein</topology>
    </subcellularLocation>
</comment>